<gene>
    <name evidence="1" type="ORF">QCA50_010685</name>
</gene>
<evidence type="ECO:0000313" key="2">
    <source>
        <dbReference type="Proteomes" id="UP001385951"/>
    </source>
</evidence>
<sequence>MDPISESGIVLSRLTNLTSIRLLGSDFEWGQDEEVDNIRQILDQLNAPKLRMIAISSHFDKEEQIDMIASIDRSLADSKFDRLEAVRIELDVDSSLRRKVEELFPTTTKRGILITDFHGWDIQYLSSESGAVKLFGTRARRFLVTNGGRL</sequence>
<organism evidence="1 2">
    <name type="scientific">Cerrena zonata</name>
    <dbReference type="NCBI Taxonomy" id="2478898"/>
    <lineage>
        <taxon>Eukaryota</taxon>
        <taxon>Fungi</taxon>
        <taxon>Dikarya</taxon>
        <taxon>Basidiomycota</taxon>
        <taxon>Agaricomycotina</taxon>
        <taxon>Agaricomycetes</taxon>
        <taxon>Polyporales</taxon>
        <taxon>Cerrenaceae</taxon>
        <taxon>Cerrena</taxon>
    </lineage>
</organism>
<keyword evidence="2" id="KW-1185">Reference proteome</keyword>
<dbReference type="Proteomes" id="UP001385951">
    <property type="component" value="Unassembled WGS sequence"/>
</dbReference>
<comment type="caution">
    <text evidence="1">The sequence shown here is derived from an EMBL/GenBank/DDBJ whole genome shotgun (WGS) entry which is preliminary data.</text>
</comment>
<name>A0AAW0GA41_9APHY</name>
<proteinExistence type="predicted"/>
<evidence type="ECO:0000313" key="1">
    <source>
        <dbReference type="EMBL" id="KAK7686461.1"/>
    </source>
</evidence>
<reference evidence="1 2" key="1">
    <citation type="submission" date="2022-09" db="EMBL/GenBank/DDBJ databases">
        <authorList>
            <person name="Palmer J.M."/>
        </authorList>
    </citation>
    <scope>NUCLEOTIDE SEQUENCE [LARGE SCALE GENOMIC DNA]</scope>
    <source>
        <strain evidence="1 2">DSM 7382</strain>
    </source>
</reference>
<accession>A0AAW0GA41</accession>
<dbReference type="EMBL" id="JASBNA010000017">
    <property type="protein sequence ID" value="KAK7686461.1"/>
    <property type="molecule type" value="Genomic_DNA"/>
</dbReference>
<dbReference type="AlphaFoldDB" id="A0AAW0GA41"/>
<protein>
    <submittedName>
        <fullName evidence="1">Uncharacterized protein</fullName>
    </submittedName>
</protein>